<dbReference type="SUPFAM" id="SSF47090">
    <property type="entry name" value="PGBD-like"/>
    <property type="match status" value="1"/>
</dbReference>
<dbReference type="PANTHER" id="PTHR30417:SF1">
    <property type="entry name" value="N-ACETYLMURAMOYL-L-ALANINE AMIDASE AMID"/>
    <property type="match status" value="1"/>
</dbReference>
<dbReference type="Pfam" id="PF01471">
    <property type="entry name" value="PG_binding_1"/>
    <property type="match status" value="1"/>
</dbReference>
<organism evidence="8 9">
    <name type="scientific">Methylomonas fluvii</name>
    <dbReference type="NCBI Taxonomy" id="1854564"/>
    <lineage>
        <taxon>Bacteria</taxon>
        <taxon>Pseudomonadati</taxon>
        <taxon>Pseudomonadota</taxon>
        <taxon>Gammaproteobacteria</taxon>
        <taxon>Methylococcales</taxon>
        <taxon>Methylococcaceae</taxon>
        <taxon>Methylomonas</taxon>
    </lineage>
</organism>
<comment type="similarity">
    <text evidence="2">Belongs to the N-acetylmuramoyl-L-alanine amidase 2 family.</text>
</comment>
<dbReference type="InterPro" id="IPR051206">
    <property type="entry name" value="NAMLAA_amidase_2"/>
</dbReference>
<sequence length="852" mass="94607">MSFKQKYTITPRYLTKPSKRRSGKLITGGVKFIVAHDTGNPGSTATNNVRYYENSRDEQSASAHLFVDDKEIIECIPALTGVPEKAWHVLYGLDTDNHIFGYDANDAAIGVEYCYGDNIDADEAYRKYVWVIAFICEKYQLDPSKAVAGHFFLDPKRKTDPLTGLAHSRRTYEQLLKDIVTEYYACLENIEEGPVATAPLLSYTAEVGKAIATSKLNLRKEFPHRTAPISQVVGVGTELDYVGWVSDGEAVNGNTKWFKTSNGEYFWSGAVTSRTDVTTSTPTATILSRYLEDDAYTLARGAIDTVGARSYGKQANIPADYVVALQTDLTTLGFLSGKADGAFGTGTLEALKDFQEAALVSDRQLNNQTIFIKPSYTGGTHGECDKATREEIKLWLQNNYRAAQPSTAPWKGVEAPQELNGIPFAEPSAATLYWPVQTHDRGGREVAFLGVSGKSYGRNGRRFLAERAGGRYHVGVDLWGNAGDIIVACEDGIIVNHYHFYHGVHALFVQCDSGVVINYGEVKEKSWQEFGLEKGSRVKAGQPIARVGQMTDSSMCHFEMYAKGTTVNQRYFKGSQPPRELLNPTKYLLYLAELNSNQLQPNPNSSMEQPEVPPPTEPNTALPVSSEQNEIGYEAKIKINVDDLLKLFPTVNPNRGRENKEKNITGFVDSFNSYADYFAIDSQLEVKHFLAQIAHECDQWNAYEEYASGKAYEGREDLGNSQSGDGVKFKGRGAIQTTGRKNYKTTGKKLLELPFLTDTEKALFQNDNILNQPTLLNNAKFGTLAAFIFWTSKDLNTLCQPDSSLVTIKRFDGKKWYNYTCSPIEAITRKINGGINGLDDRESNYKKLGAII</sequence>
<evidence type="ECO:0000256" key="4">
    <source>
        <dbReference type="ARBA" id="ARBA00022801"/>
    </source>
</evidence>
<keyword evidence="5" id="KW-0961">Cell wall biogenesis/degradation</keyword>
<dbReference type="InterPro" id="IPR036365">
    <property type="entry name" value="PGBD-like_sf"/>
</dbReference>
<evidence type="ECO:0000256" key="5">
    <source>
        <dbReference type="ARBA" id="ARBA00023316"/>
    </source>
</evidence>
<keyword evidence="4" id="KW-0378">Hydrolase</keyword>
<comment type="caution">
    <text evidence="8">The sequence shown here is derived from an EMBL/GenBank/DDBJ whole genome shotgun (WGS) entry which is preliminary data.</text>
</comment>
<evidence type="ECO:0000256" key="1">
    <source>
        <dbReference type="ARBA" id="ARBA00001561"/>
    </source>
</evidence>
<feature type="region of interest" description="Disordered" evidence="6">
    <location>
        <begin position="599"/>
        <end position="623"/>
    </location>
</feature>
<dbReference type="SUPFAM" id="SSF53955">
    <property type="entry name" value="Lysozyme-like"/>
    <property type="match status" value="1"/>
</dbReference>
<dbReference type="InterPro" id="IPR011055">
    <property type="entry name" value="Dup_hybrid_motif"/>
</dbReference>
<dbReference type="Proteomes" id="UP000641152">
    <property type="component" value="Unassembled WGS sequence"/>
</dbReference>
<evidence type="ECO:0000256" key="3">
    <source>
        <dbReference type="ARBA" id="ARBA00011901"/>
    </source>
</evidence>
<dbReference type="Gene3D" id="1.10.530.10">
    <property type="match status" value="1"/>
</dbReference>
<dbReference type="InterPro" id="IPR036366">
    <property type="entry name" value="PGBDSf"/>
</dbReference>
<dbReference type="SUPFAM" id="SSF55846">
    <property type="entry name" value="N-acetylmuramoyl-L-alanine amidase-like"/>
    <property type="match status" value="1"/>
</dbReference>
<accession>A0ABR9DK46</accession>
<name>A0ABR9DK46_9GAMM</name>
<proteinExistence type="inferred from homology"/>
<dbReference type="Pfam" id="PF01510">
    <property type="entry name" value="Amidase_2"/>
    <property type="match status" value="1"/>
</dbReference>
<dbReference type="Pfam" id="PF01551">
    <property type="entry name" value="Peptidase_M23"/>
    <property type="match status" value="1"/>
</dbReference>
<protein>
    <recommendedName>
        <fullName evidence="3">N-acetylmuramoyl-L-alanine amidase</fullName>
        <ecNumber evidence="3">3.5.1.28</ecNumber>
    </recommendedName>
</protein>
<comment type="catalytic activity">
    <reaction evidence="1">
        <text>Hydrolyzes the link between N-acetylmuramoyl residues and L-amino acid residues in certain cell-wall glycopeptides.</text>
        <dbReference type="EC" id="3.5.1.28"/>
    </reaction>
</comment>
<evidence type="ECO:0000313" key="8">
    <source>
        <dbReference type="EMBL" id="MBD9362604.1"/>
    </source>
</evidence>
<dbReference type="Gene3D" id="2.70.70.10">
    <property type="entry name" value="Glucose Permease (Domain IIA)"/>
    <property type="match status" value="1"/>
</dbReference>
<evidence type="ECO:0000259" key="7">
    <source>
        <dbReference type="SMART" id="SM00644"/>
    </source>
</evidence>
<dbReference type="EC" id="3.5.1.28" evidence="3"/>
<reference evidence="8 9" key="1">
    <citation type="submission" date="2020-09" db="EMBL/GenBank/DDBJ databases">
        <title>Methylomonas albis sp. nov. and Methylomonas fluvii sp. nov.: Two cold-adapted methanotrophs from the River Elbe and an amended description of Methylovulum psychrotolerans strain Eb1.</title>
        <authorList>
            <person name="Bussmann I.K."/>
            <person name="Klings K.-W."/>
            <person name="Warnstedt J."/>
            <person name="Hoppert M."/>
            <person name="Saborowski A."/>
            <person name="Horn F."/>
            <person name="Liebner S."/>
        </authorList>
    </citation>
    <scope>NUCLEOTIDE SEQUENCE [LARGE SCALE GENOMIC DNA]</scope>
    <source>
        <strain evidence="8 9">EbB</strain>
    </source>
</reference>
<dbReference type="EMBL" id="JACXST010000003">
    <property type="protein sequence ID" value="MBD9362604.1"/>
    <property type="molecule type" value="Genomic_DNA"/>
</dbReference>
<dbReference type="InterPro" id="IPR002477">
    <property type="entry name" value="Peptidoglycan-bd-like"/>
</dbReference>
<dbReference type="RefSeq" id="WP_192395368.1">
    <property type="nucleotide sequence ID" value="NZ_CAJHIU010000003.1"/>
</dbReference>
<evidence type="ECO:0000256" key="6">
    <source>
        <dbReference type="SAM" id="MobiDB-lite"/>
    </source>
</evidence>
<dbReference type="SMART" id="SM00644">
    <property type="entry name" value="Ami_2"/>
    <property type="match status" value="1"/>
</dbReference>
<dbReference type="Gene3D" id="3.40.80.10">
    <property type="entry name" value="Peptidoglycan recognition protein-like"/>
    <property type="match status" value="1"/>
</dbReference>
<gene>
    <name evidence="8" type="ORF">EBB_19240</name>
</gene>
<evidence type="ECO:0000313" key="9">
    <source>
        <dbReference type="Proteomes" id="UP000641152"/>
    </source>
</evidence>
<dbReference type="InterPro" id="IPR016047">
    <property type="entry name" value="M23ase_b-sheet_dom"/>
</dbReference>
<dbReference type="PANTHER" id="PTHR30417">
    <property type="entry name" value="N-ACETYLMURAMOYL-L-ALANINE AMIDASE AMID"/>
    <property type="match status" value="1"/>
</dbReference>
<feature type="domain" description="N-acetylmuramoyl-L-alanine amidase" evidence="7">
    <location>
        <begin position="18"/>
        <end position="162"/>
    </location>
</feature>
<dbReference type="InterPro" id="IPR023346">
    <property type="entry name" value="Lysozyme-like_dom_sf"/>
</dbReference>
<keyword evidence="9" id="KW-1185">Reference proteome</keyword>
<dbReference type="CDD" id="cd06583">
    <property type="entry name" value="PGRP"/>
    <property type="match status" value="1"/>
</dbReference>
<dbReference type="SUPFAM" id="SSF51261">
    <property type="entry name" value="Duplicated hybrid motif"/>
    <property type="match status" value="1"/>
</dbReference>
<dbReference type="InterPro" id="IPR036505">
    <property type="entry name" value="Amidase/PGRP_sf"/>
</dbReference>
<evidence type="ECO:0000256" key="2">
    <source>
        <dbReference type="ARBA" id="ARBA00007553"/>
    </source>
</evidence>
<dbReference type="Gene3D" id="1.10.101.10">
    <property type="entry name" value="PGBD-like superfamily/PGBD"/>
    <property type="match status" value="1"/>
</dbReference>
<dbReference type="InterPro" id="IPR002502">
    <property type="entry name" value="Amidase_domain"/>
</dbReference>
<dbReference type="CDD" id="cd12797">
    <property type="entry name" value="M23_peptidase"/>
    <property type="match status" value="1"/>
</dbReference>